<evidence type="ECO:0000313" key="4">
    <source>
        <dbReference type="EMBL" id="ENU36321.1"/>
    </source>
</evidence>
<evidence type="ECO:0000256" key="1">
    <source>
        <dbReference type="ARBA" id="ARBA00022977"/>
    </source>
</evidence>
<dbReference type="InterPro" id="IPR016188">
    <property type="entry name" value="PurM-like_N"/>
</dbReference>
<dbReference type="PANTHER" id="PTHR30270:SF0">
    <property type="entry name" value="THIAMINE-MONOPHOSPHATE KINASE"/>
    <property type="match status" value="1"/>
</dbReference>
<dbReference type="GeneID" id="99689879"/>
<dbReference type="EMBL" id="APOM01000045">
    <property type="protein sequence ID" value="ENU36321.1"/>
    <property type="molecule type" value="Genomic_DNA"/>
</dbReference>
<gene>
    <name evidence="4" type="ORF">F988_01546</name>
</gene>
<dbReference type="Proteomes" id="UP000023776">
    <property type="component" value="Unassembled WGS sequence"/>
</dbReference>
<dbReference type="InterPro" id="IPR036676">
    <property type="entry name" value="PurM-like_C_sf"/>
</dbReference>
<dbReference type="Pfam" id="PF02769">
    <property type="entry name" value="AIRS_C"/>
    <property type="match status" value="1"/>
</dbReference>
<evidence type="ECO:0000259" key="3">
    <source>
        <dbReference type="Pfam" id="PF02769"/>
    </source>
</evidence>
<dbReference type="NCBIfam" id="TIGR04049">
    <property type="entry name" value="AIR_rel_sll0787"/>
    <property type="match status" value="1"/>
</dbReference>
<sequence>MNQSELERLLGYLRQIPAMQAKMNIGKGIKIAQPNIEKIADLYVLPGDDTAAIATEHGYMLHACEGMIPSFVEYHPYFAGWSAVMANISDIAAMGGRATSVVNSFWHRSAEQAQALVQGMQAACQHYGVPLVGGHTHIDPNFQPGLSVAIQGEAKQLLSVMHVQPQQNILLVLNLKGKFHPNTTYWKCFEGVDGDQLQAELEILPQLAEQGLVYAARDISNAGILGSLLMLLEASGCGAVIQLDQIAKPKDVEWQHWLQIFPSYGFLLTADDEECEEIIELFAAQDLHCAVIGQVNASGKVTVSNQGSKAEFWDFQQQLFTGLCYAEQIQDFQRYQHNFRQRELSLCQA</sequence>
<dbReference type="Gene3D" id="3.30.1330.10">
    <property type="entry name" value="PurM-like, N-terminal domain"/>
    <property type="match status" value="1"/>
</dbReference>
<dbReference type="InterPro" id="IPR011413">
    <property type="entry name" value="UCP036540_AIR"/>
</dbReference>
<reference evidence="4 5" key="1">
    <citation type="submission" date="2013-02" db="EMBL/GenBank/DDBJ databases">
        <title>The Genome Sequence of Acinetobacter parvus CIP 108168.</title>
        <authorList>
            <consortium name="The Broad Institute Genome Sequencing Platform"/>
            <consortium name="The Broad Institute Genome Sequencing Center for Infectious Disease"/>
            <person name="Cerqueira G."/>
            <person name="Feldgarden M."/>
            <person name="Courvalin P."/>
            <person name="Perichon B."/>
            <person name="Grillot-Courvalin C."/>
            <person name="Clermont D."/>
            <person name="Rocha E."/>
            <person name="Yoon E.-J."/>
            <person name="Nemec A."/>
            <person name="Walker B."/>
            <person name="Young S.K."/>
            <person name="Zeng Q."/>
            <person name="Gargeya S."/>
            <person name="Fitzgerald M."/>
            <person name="Haas B."/>
            <person name="Abouelleil A."/>
            <person name="Alvarado L."/>
            <person name="Arachchi H.M."/>
            <person name="Berlin A.M."/>
            <person name="Chapman S.B."/>
            <person name="Dewar J."/>
            <person name="Goldberg J."/>
            <person name="Griggs A."/>
            <person name="Gujja S."/>
            <person name="Hansen M."/>
            <person name="Howarth C."/>
            <person name="Imamovic A."/>
            <person name="Larimer J."/>
            <person name="McCowan C."/>
            <person name="Murphy C."/>
            <person name="Neiman D."/>
            <person name="Pearson M."/>
            <person name="Priest M."/>
            <person name="Roberts A."/>
            <person name="Saif S."/>
            <person name="Shea T."/>
            <person name="Sisk P."/>
            <person name="Sykes S."/>
            <person name="Wortman J."/>
            <person name="Nusbaum C."/>
            <person name="Birren B."/>
        </authorList>
    </citation>
    <scope>NUCLEOTIDE SEQUENCE [LARGE SCALE GENOMIC DNA]</scope>
    <source>
        <strain evidence="4 5">CIP 108168</strain>
    </source>
</reference>
<dbReference type="SUPFAM" id="SSF55326">
    <property type="entry name" value="PurM N-terminal domain-like"/>
    <property type="match status" value="1"/>
</dbReference>
<name>N8QC30_9GAMM</name>
<accession>N8QC30</accession>
<dbReference type="InterPro" id="IPR010918">
    <property type="entry name" value="PurM-like_C_dom"/>
</dbReference>
<evidence type="ECO:0000313" key="5">
    <source>
        <dbReference type="Proteomes" id="UP000023776"/>
    </source>
</evidence>
<dbReference type="SUPFAM" id="SSF56042">
    <property type="entry name" value="PurM C-terminal domain-like"/>
    <property type="match status" value="1"/>
</dbReference>
<organism evidence="4 5">
    <name type="scientific">Acinetobacter parvus DSM 16617 = CIP 108168</name>
    <dbReference type="NCBI Taxonomy" id="981333"/>
    <lineage>
        <taxon>Bacteria</taxon>
        <taxon>Pseudomonadati</taxon>
        <taxon>Pseudomonadota</taxon>
        <taxon>Gammaproteobacteria</taxon>
        <taxon>Moraxellales</taxon>
        <taxon>Moraxellaceae</taxon>
        <taxon>Acinetobacter</taxon>
    </lineage>
</organism>
<feature type="domain" description="PurM-like C-terminal" evidence="3">
    <location>
        <begin position="193"/>
        <end position="303"/>
    </location>
</feature>
<proteinExistence type="predicted"/>
<dbReference type="PATRIC" id="fig|981333.9.peg.1598"/>
<dbReference type="InterPro" id="IPR006283">
    <property type="entry name" value="ThiL-like"/>
</dbReference>
<dbReference type="GO" id="GO:0009030">
    <property type="term" value="F:thiamine-phosphate kinase activity"/>
    <property type="evidence" value="ECO:0007669"/>
    <property type="project" value="InterPro"/>
</dbReference>
<dbReference type="InterPro" id="IPR024030">
    <property type="entry name" value="AIR_synthase-rel_sll0787"/>
</dbReference>
<dbReference type="InterPro" id="IPR036921">
    <property type="entry name" value="PurM-like_N_sf"/>
</dbReference>
<evidence type="ECO:0008006" key="6">
    <source>
        <dbReference type="Google" id="ProtNLM"/>
    </source>
</evidence>
<dbReference type="Pfam" id="PF00586">
    <property type="entry name" value="AIRS"/>
    <property type="match status" value="1"/>
</dbReference>
<dbReference type="Gene3D" id="3.90.650.10">
    <property type="entry name" value="PurM-like C-terminal domain"/>
    <property type="match status" value="1"/>
</dbReference>
<keyword evidence="1" id="KW-0784">Thiamine biosynthesis</keyword>
<keyword evidence="5" id="KW-1185">Reference proteome</keyword>
<dbReference type="HOGENOM" id="CLU_073250_0_0_6"/>
<protein>
    <recommendedName>
        <fullName evidence="6">PurM-like N-terminal domain-containing protein</fullName>
    </recommendedName>
</protein>
<dbReference type="GO" id="GO:0009228">
    <property type="term" value="P:thiamine biosynthetic process"/>
    <property type="evidence" value="ECO:0007669"/>
    <property type="project" value="UniProtKB-KW"/>
</dbReference>
<comment type="caution">
    <text evidence="4">The sequence shown here is derived from an EMBL/GenBank/DDBJ whole genome shotgun (WGS) entry which is preliminary data.</text>
</comment>
<dbReference type="PANTHER" id="PTHR30270">
    <property type="entry name" value="THIAMINE-MONOPHOSPHATE KINASE"/>
    <property type="match status" value="1"/>
</dbReference>
<evidence type="ECO:0000259" key="2">
    <source>
        <dbReference type="Pfam" id="PF00586"/>
    </source>
</evidence>
<dbReference type="CDD" id="cd02192">
    <property type="entry name" value="PurM-like3"/>
    <property type="match status" value="1"/>
</dbReference>
<dbReference type="RefSeq" id="WP_004682280.1">
    <property type="nucleotide sequence ID" value="NZ_AIEB01000035.1"/>
</dbReference>
<dbReference type="AlphaFoldDB" id="N8QC30"/>
<dbReference type="PIRSF" id="PIRSF036540">
    <property type="entry name" value="UCP036540_AIR"/>
    <property type="match status" value="1"/>
</dbReference>
<feature type="domain" description="PurM-like N-terminal" evidence="2">
    <location>
        <begin position="47"/>
        <end position="152"/>
    </location>
</feature>